<feature type="compositionally biased region" description="Basic and acidic residues" evidence="1">
    <location>
        <begin position="174"/>
        <end position="227"/>
    </location>
</feature>
<proteinExistence type="predicted"/>
<reference evidence="3 4" key="1">
    <citation type="submission" date="2024-10" db="EMBL/GenBank/DDBJ databases">
        <title>The Natural Products Discovery Center: Release of the First 8490 Sequenced Strains for Exploring Actinobacteria Biosynthetic Diversity.</title>
        <authorList>
            <person name="Kalkreuter E."/>
            <person name="Kautsar S.A."/>
            <person name="Yang D."/>
            <person name="Bader C.D."/>
            <person name="Teijaro C.N."/>
            <person name="Fluegel L."/>
            <person name="Davis C.M."/>
            <person name="Simpson J.R."/>
            <person name="Lauterbach L."/>
            <person name="Steele A.D."/>
            <person name="Gui C."/>
            <person name="Meng S."/>
            <person name="Li G."/>
            <person name="Viehrig K."/>
            <person name="Ye F."/>
            <person name="Su P."/>
            <person name="Kiefer A.F."/>
            <person name="Nichols A."/>
            <person name="Cepeda A.J."/>
            <person name="Yan W."/>
            <person name="Fan B."/>
            <person name="Jiang Y."/>
            <person name="Adhikari A."/>
            <person name="Zheng C.-J."/>
            <person name="Schuster L."/>
            <person name="Cowan T.M."/>
            <person name="Smanski M.J."/>
            <person name="Chevrette M.G."/>
            <person name="De Carvalho L.P.S."/>
            <person name="Shen B."/>
        </authorList>
    </citation>
    <scope>NUCLEOTIDE SEQUENCE [LARGE SCALE GENOMIC DNA]</scope>
    <source>
        <strain evidence="3 4">NPDC005497</strain>
    </source>
</reference>
<evidence type="ECO:0000313" key="3">
    <source>
        <dbReference type="EMBL" id="MFF0002484.1"/>
    </source>
</evidence>
<dbReference type="Proteomes" id="UP001601422">
    <property type="component" value="Unassembled WGS sequence"/>
</dbReference>
<keyword evidence="2" id="KW-0472">Membrane</keyword>
<feature type="region of interest" description="Disordered" evidence="1">
    <location>
        <begin position="64"/>
        <end position="303"/>
    </location>
</feature>
<name>A0ABW6MN75_9ACTN</name>
<feature type="compositionally biased region" description="Basic and acidic residues" evidence="1">
    <location>
        <begin position="271"/>
        <end position="282"/>
    </location>
</feature>
<evidence type="ECO:0000256" key="2">
    <source>
        <dbReference type="SAM" id="Phobius"/>
    </source>
</evidence>
<feature type="compositionally biased region" description="Acidic residues" evidence="1">
    <location>
        <begin position="134"/>
        <end position="173"/>
    </location>
</feature>
<feature type="transmembrane region" description="Helical" evidence="2">
    <location>
        <begin position="309"/>
        <end position="328"/>
    </location>
</feature>
<keyword evidence="4" id="KW-1185">Reference proteome</keyword>
<accession>A0ABW6MN75</accession>
<keyword evidence="2" id="KW-1133">Transmembrane helix</keyword>
<keyword evidence="2" id="KW-0812">Transmembrane</keyword>
<evidence type="ECO:0000313" key="4">
    <source>
        <dbReference type="Proteomes" id="UP001601422"/>
    </source>
</evidence>
<comment type="caution">
    <text evidence="3">The sequence shown here is derived from an EMBL/GenBank/DDBJ whole genome shotgun (WGS) entry which is preliminary data.</text>
</comment>
<organism evidence="3 4">
    <name type="scientific">Streptomyces tibetensis</name>
    <dbReference type="NCBI Taxonomy" id="2382123"/>
    <lineage>
        <taxon>Bacteria</taxon>
        <taxon>Bacillati</taxon>
        <taxon>Actinomycetota</taxon>
        <taxon>Actinomycetes</taxon>
        <taxon>Kitasatosporales</taxon>
        <taxon>Streptomycetaceae</taxon>
        <taxon>Streptomyces</taxon>
    </lineage>
</organism>
<dbReference type="RefSeq" id="WP_389825014.1">
    <property type="nucleotide sequence ID" value="NZ_JBIAJP010000001.1"/>
</dbReference>
<gene>
    <name evidence="3" type="ORF">ACFYQT_03340</name>
</gene>
<protein>
    <recommendedName>
        <fullName evidence="5">Secreted protein</fullName>
    </recommendedName>
</protein>
<feature type="compositionally biased region" description="Polar residues" evidence="1">
    <location>
        <begin position="72"/>
        <end position="82"/>
    </location>
</feature>
<dbReference type="EMBL" id="JBIAJP010000001">
    <property type="protein sequence ID" value="MFF0002484.1"/>
    <property type="molecule type" value="Genomic_DNA"/>
</dbReference>
<evidence type="ECO:0000256" key="1">
    <source>
        <dbReference type="SAM" id="MobiDB-lite"/>
    </source>
</evidence>
<sequence length="337" mass="34679">MALSRQWGRAARDGIEAWLSWQRGITTEGVPSMRRSLFALSVSVLAGSALVGFASAESSEPAAEVSPATVQPGGTLTVSVSCDPTDGPPPESIDATSQAFDEGTVPLRLVTGNDDEVSGPAYRGTALITPAENVEGDPDAEGEDSASTDAEGEDSASTDAEGEDSAWTDAEGEDSARTDAEGEDPARTDAEGEDPARTDAEGEDPARTDAEGEDPARTDAEGEDPARTVDGTCPAAPGGEGTPWSATFSVTHGSAPHEPSQRPAHPPTHKPCPEPPHHREPQPTECEPAAVQRGVRAGDGGAFTDSVPALVAGGVLIAGAFGAAVHRLRNRKTDPYR</sequence>
<evidence type="ECO:0008006" key="5">
    <source>
        <dbReference type="Google" id="ProtNLM"/>
    </source>
</evidence>